<feature type="transmembrane region" description="Helical" evidence="1">
    <location>
        <begin position="6"/>
        <end position="24"/>
    </location>
</feature>
<dbReference type="GeneID" id="93043956"/>
<keyword evidence="1" id="KW-1133">Transmembrane helix</keyword>
<evidence type="ECO:0008006" key="4">
    <source>
        <dbReference type="Google" id="ProtNLM"/>
    </source>
</evidence>
<sequence>MGVLFTIIGIILTIYTSFNLIRSIELKKKAIIKKAKVIGFESYTYLMPGAEYHTVYNANVYPILEIEDNNKKVKVAIPYLYEKFDLERGDEIQVIYPKGKVEKLKIYSNEDIYNFYYLTIIIGIAITLLSMAII</sequence>
<dbReference type="RefSeq" id="WP_008678250.1">
    <property type="nucleotide sequence ID" value="NZ_BAAACM010000015.1"/>
</dbReference>
<dbReference type="EMBL" id="JAMRYU010000002">
    <property type="protein sequence ID" value="MDC4239182.1"/>
    <property type="molecule type" value="Genomic_DNA"/>
</dbReference>
<feature type="transmembrane region" description="Helical" evidence="1">
    <location>
        <begin position="115"/>
        <end position="133"/>
    </location>
</feature>
<dbReference type="Proteomes" id="UP001141183">
    <property type="component" value="Unassembled WGS sequence"/>
</dbReference>
<keyword evidence="3" id="KW-1185">Reference proteome</keyword>
<keyword evidence="1" id="KW-0812">Transmembrane</keyword>
<comment type="caution">
    <text evidence="2">The sequence shown here is derived from an EMBL/GenBank/DDBJ whole genome shotgun (WGS) entry which is preliminary data.</text>
</comment>
<reference evidence="2" key="1">
    <citation type="submission" date="2022-05" db="EMBL/GenBank/DDBJ databases">
        <title>Draft genome sequence of Clostridium tertium strain CP3 isolated from Peru.</title>
        <authorList>
            <person name="Hurtado R."/>
            <person name="Lima L."/>
            <person name="Sousa T."/>
            <person name="Jaiswal A.K."/>
            <person name="Tiwari S."/>
            <person name="Maturrano L."/>
            <person name="Brenig B."/>
            <person name="Azevedo V."/>
        </authorList>
    </citation>
    <scope>NUCLEOTIDE SEQUENCE</scope>
    <source>
        <strain evidence="2">CP3</strain>
    </source>
</reference>
<accession>A0A9X4AZV1</accession>
<gene>
    <name evidence="2" type="ORF">NE398_03200</name>
</gene>
<evidence type="ECO:0000313" key="2">
    <source>
        <dbReference type="EMBL" id="MDC4239182.1"/>
    </source>
</evidence>
<dbReference type="AlphaFoldDB" id="A0A9X4AZV1"/>
<name>A0A9X4AZV1_9CLOT</name>
<keyword evidence="1" id="KW-0472">Membrane</keyword>
<proteinExistence type="predicted"/>
<evidence type="ECO:0000256" key="1">
    <source>
        <dbReference type="SAM" id="Phobius"/>
    </source>
</evidence>
<evidence type="ECO:0000313" key="3">
    <source>
        <dbReference type="Proteomes" id="UP001141183"/>
    </source>
</evidence>
<protein>
    <recommendedName>
        <fullName evidence="4">DUF3592 domain-containing protein</fullName>
    </recommendedName>
</protein>
<organism evidence="2 3">
    <name type="scientific">Clostridium tertium</name>
    <dbReference type="NCBI Taxonomy" id="1559"/>
    <lineage>
        <taxon>Bacteria</taxon>
        <taxon>Bacillati</taxon>
        <taxon>Bacillota</taxon>
        <taxon>Clostridia</taxon>
        <taxon>Eubacteriales</taxon>
        <taxon>Clostridiaceae</taxon>
        <taxon>Clostridium</taxon>
    </lineage>
</organism>